<reference evidence="7" key="1">
    <citation type="submission" date="2025-05" db="UniProtKB">
        <authorList>
            <consortium name="Ensembl"/>
        </authorList>
    </citation>
    <scope>IDENTIFICATION</scope>
</reference>
<dbReference type="GeneTree" id="ENSGT00940000181493"/>
<dbReference type="PANTHER" id="PTHR24131:SF10">
    <property type="entry name" value="ANKYRIN-REPEAT, SH3-DOMAIN, AND PROLINE-RICH-REGION CONTAINING PROTEIN, ISOFORM B"/>
    <property type="match status" value="1"/>
</dbReference>
<dbReference type="Ensembl" id="ENSEBUT00000000815.1">
    <property type="protein sequence ID" value="ENSEBUP00000000517.1"/>
    <property type="gene ID" value="ENSEBUG00000000646.1"/>
</dbReference>
<comment type="subcellular location">
    <subcellularLocation>
        <location evidence="1">Nucleus</location>
    </subcellularLocation>
</comment>
<evidence type="ECO:0000256" key="4">
    <source>
        <dbReference type="ARBA" id="ARBA00023242"/>
    </source>
</evidence>
<keyword evidence="3" id="KW-0040">ANK repeat</keyword>
<evidence type="ECO:0000259" key="6">
    <source>
        <dbReference type="Pfam" id="PF21712"/>
    </source>
</evidence>
<organism evidence="7 8">
    <name type="scientific">Eptatretus burgeri</name>
    <name type="common">Inshore hagfish</name>
    <dbReference type="NCBI Taxonomy" id="7764"/>
    <lineage>
        <taxon>Eukaryota</taxon>
        <taxon>Metazoa</taxon>
        <taxon>Chordata</taxon>
        <taxon>Craniata</taxon>
        <taxon>Vertebrata</taxon>
        <taxon>Cyclostomata</taxon>
        <taxon>Myxini</taxon>
        <taxon>Myxiniformes</taxon>
        <taxon>Myxinidae</taxon>
        <taxon>Eptatretinae</taxon>
        <taxon>Eptatretus</taxon>
    </lineage>
</organism>
<sequence length="233" mass="26733">MKPQTKLEVHLAREDPRVATLPITMETTCGDVLGACRALGYHGSELVESWDEYDRVVSHRERMLWLTQCWGSQLAEVKFYLRTQNDAPGLNKNPPRLKGATEPAGSSFSNGVPEPGMDPTLHDLQEMVHWQQQQIVTRQLLLSSREEHVAMLQKEMKKERRERQTVKPSRLQDLRETLAAQQAHLQYLHGFKSQAEQQQATNAALGMHFTCPVFMLRFCTLLYSTHINDVIRL</sequence>
<dbReference type="InterPro" id="IPR048945">
    <property type="entry name" value="RASSF8/10_RA"/>
</dbReference>
<keyword evidence="4" id="KW-0539">Nucleus</keyword>
<dbReference type="OMA" id="ANPEVPC"/>
<dbReference type="GO" id="GO:0002039">
    <property type="term" value="F:p53 binding"/>
    <property type="evidence" value="ECO:0007669"/>
    <property type="project" value="InterPro"/>
</dbReference>
<dbReference type="Ensembl" id="ENSEBUT00000000828.1">
    <property type="protein sequence ID" value="ENSEBUP00000000529.1"/>
    <property type="gene ID" value="ENSEBUG00000000646.1"/>
</dbReference>
<dbReference type="Proteomes" id="UP000694388">
    <property type="component" value="Unplaced"/>
</dbReference>
<dbReference type="InterPro" id="IPR047163">
    <property type="entry name" value="ASPP1/2"/>
</dbReference>
<evidence type="ECO:0000256" key="3">
    <source>
        <dbReference type="ARBA" id="ARBA00023043"/>
    </source>
</evidence>
<dbReference type="Pfam" id="PF21712">
    <property type="entry name" value="RASSF8-10_RA"/>
    <property type="match status" value="1"/>
</dbReference>
<name>A0A8C4PW02_EPTBU</name>
<evidence type="ECO:0000256" key="2">
    <source>
        <dbReference type="ARBA" id="ARBA00022737"/>
    </source>
</evidence>
<accession>A0A8C4PW02</accession>
<dbReference type="PANTHER" id="PTHR24131">
    <property type="entry name" value="APOPTOSIS-STIMULATING OF P53 PROTEIN"/>
    <property type="match status" value="1"/>
</dbReference>
<keyword evidence="2" id="KW-0677">Repeat</keyword>
<evidence type="ECO:0000256" key="5">
    <source>
        <dbReference type="SAM" id="MobiDB-lite"/>
    </source>
</evidence>
<proteinExistence type="predicted"/>
<evidence type="ECO:0000313" key="7">
    <source>
        <dbReference type="Ensembl" id="ENSEBUP00000000517.1"/>
    </source>
</evidence>
<dbReference type="GO" id="GO:0042981">
    <property type="term" value="P:regulation of apoptotic process"/>
    <property type="evidence" value="ECO:0007669"/>
    <property type="project" value="InterPro"/>
</dbReference>
<feature type="domain" description="Ras association" evidence="6">
    <location>
        <begin position="6"/>
        <end position="82"/>
    </location>
</feature>
<dbReference type="GO" id="GO:0005634">
    <property type="term" value="C:nucleus"/>
    <property type="evidence" value="ECO:0007669"/>
    <property type="project" value="UniProtKB-SubCell"/>
</dbReference>
<dbReference type="AlphaFoldDB" id="A0A8C4PW02"/>
<protein>
    <recommendedName>
        <fullName evidence="6">Ras association domain-containing protein</fullName>
    </recommendedName>
</protein>
<dbReference type="InterPro" id="IPR029071">
    <property type="entry name" value="Ubiquitin-like_domsf"/>
</dbReference>
<keyword evidence="8" id="KW-1185">Reference proteome</keyword>
<evidence type="ECO:0000313" key="8">
    <source>
        <dbReference type="Proteomes" id="UP000694388"/>
    </source>
</evidence>
<feature type="region of interest" description="Disordered" evidence="5">
    <location>
        <begin position="86"/>
        <end position="112"/>
    </location>
</feature>
<dbReference type="SUPFAM" id="SSF54236">
    <property type="entry name" value="Ubiquitin-like"/>
    <property type="match status" value="1"/>
</dbReference>
<evidence type="ECO:0000256" key="1">
    <source>
        <dbReference type="ARBA" id="ARBA00004123"/>
    </source>
</evidence>
<dbReference type="Gene3D" id="3.10.20.90">
    <property type="entry name" value="Phosphatidylinositol 3-kinase Catalytic Subunit, Chain A, domain 1"/>
    <property type="match status" value="1"/>
</dbReference>